<proteinExistence type="predicted"/>
<sequence>MNALRLRETVAMGRGICGGNGITVEETDIGRFFSDAEAVYTYEGTHEINALVIGRALTGEAAFN</sequence>
<organism evidence="3 4">
    <name type="scientific">Alkalibacterium thalassium</name>
    <dbReference type="NCBI Taxonomy" id="426701"/>
    <lineage>
        <taxon>Bacteria</taxon>
        <taxon>Bacillati</taxon>
        <taxon>Bacillota</taxon>
        <taxon>Bacilli</taxon>
        <taxon>Lactobacillales</taxon>
        <taxon>Carnobacteriaceae</taxon>
        <taxon>Alkalibacterium</taxon>
    </lineage>
</organism>
<dbReference type="InterPro" id="IPR036250">
    <property type="entry name" value="AcylCo_DH-like_C"/>
</dbReference>
<dbReference type="GO" id="GO:0003995">
    <property type="term" value="F:acyl-CoA dehydrogenase activity"/>
    <property type="evidence" value="ECO:0007669"/>
    <property type="project" value="InterPro"/>
</dbReference>
<accession>A0A1G9F8N3</accession>
<dbReference type="PANTHER" id="PTHR43188">
    <property type="entry name" value="ACYL-COENZYME A OXIDASE"/>
    <property type="match status" value="1"/>
</dbReference>
<keyword evidence="4" id="KW-1185">Reference proteome</keyword>
<dbReference type="Proteomes" id="UP000199433">
    <property type="component" value="Unassembled WGS sequence"/>
</dbReference>
<keyword evidence="1" id="KW-0285">Flavoprotein</keyword>
<dbReference type="InterPro" id="IPR045008">
    <property type="entry name" value="ACX4-like"/>
</dbReference>
<evidence type="ECO:0000313" key="4">
    <source>
        <dbReference type="Proteomes" id="UP000199433"/>
    </source>
</evidence>
<evidence type="ECO:0000259" key="2">
    <source>
        <dbReference type="Pfam" id="PF00441"/>
    </source>
</evidence>
<name>A0A1G9F8N3_9LACT</name>
<reference evidence="4" key="1">
    <citation type="submission" date="2016-10" db="EMBL/GenBank/DDBJ databases">
        <authorList>
            <person name="Varghese N."/>
            <person name="Submissions S."/>
        </authorList>
    </citation>
    <scope>NUCLEOTIDE SEQUENCE [LARGE SCALE GENOMIC DNA]</scope>
    <source>
        <strain evidence="4">DSM 19181</strain>
    </source>
</reference>
<dbReference type="Pfam" id="PF00441">
    <property type="entry name" value="Acyl-CoA_dh_1"/>
    <property type="match status" value="1"/>
</dbReference>
<feature type="domain" description="Acyl-CoA dehydrogenase/oxidase C-terminal" evidence="2">
    <location>
        <begin position="15"/>
        <end position="57"/>
    </location>
</feature>
<dbReference type="Gene3D" id="1.20.140.10">
    <property type="entry name" value="Butyryl-CoA Dehydrogenase, subunit A, domain 3"/>
    <property type="match status" value="1"/>
</dbReference>
<protein>
    <submittedName>
        <fullName evidence="3">Acyl-CoA dehydrogenase, C-terminal domain</fullName>
    </submittedName>
</protein>
<evidence type="ECO:0000256" key="1">
    <source>
        <dbReference type="ARBA" id="ARBA00022630"/>
    </source>
</evidence>
<gene>
    <name evidence="3" type="ORF">SAMN04488098_10742</name>
</gene>
<evidence type="ECO:0000313" key="3">
    <source>
        <dbReference type="EMBL" id="SDK84715.1"/>
    </source>
</evidence>
<dbReference type="PANTHER" id="PTHR43188:SF1">
    <property type="entry name" value="ACYL-COA DEHYDROGENASE"/>
    <property type="match status" value="1"/>
</dbReference>
<dbReference type="EMBL" id="FNFK01000074">
    <property type="protein sequence ID" value="SDK84715.1"/>
    <property type="molecule type" value="Genomic_DNA"/>
</dbReference>
<dbReference type="GO" id="GO:0006635">
    <property type="term" value="P:fatty acid beta-oxidation"/>
    <property type="evidence" value="ECO:0007669"/>
    <property type="project" value="InterPro"/>
</dbReference>
<dbReference type="RefSeq" id="WP_281241348.1">
    <property type="nucleotide sequence ID" value="NZ_FNFK01000074.1"/>
</dbReference>
<dbReference type="AlphaFoldDB" id="A0A1G9F8N3"/>
<dbReference type="STRING" id="426701.SAMN04488098_10742"/>
<dbReference type="SUPFAM" id="SSF47203">
    <property type="entry name" value="Acyl-CoA dehydrogenase C-terminal domain-like"/>
    <property type="match status" value="1"/>
</dbReference>
<dbReference type="InterPro" id="IPR009075">
    <property type="entry name" value="AcylCo_DH/oxidase_C"/>
</dbReference>